<dbReference type="InterPro" id="IPR029039">
    <property type="entry name" value="Flavoprotein-like_sf"/>
</dbReference>
<keyword evidence="1 6" id="KW-0285">Flavoprotein</keyword>
<evidence type="ECO:0000313" key="9">
    <source>
        <dbReference type="Proteomes" id="UP000598146"/>
    </source>
</evidence>
<dbReference type="PANTHER" id="PTHR43741:SF4">
    <property type="entry name" value="FMN-DEPENDENT NADH:QUINONE OXIDOREDUCTASE"/>
    <property type="match status" value="1"/>
</dbReference>
<comment type="function">
    <text evidence="6">Also exhibits azoreductase activity. Catalyzes the reductive cleavage of the azo bond in aromatic azo compounds to the corresponding amines.</text>
</comment>
<comment type="subunit">
    <text evidence="6">Homodimer.</text>
</comment>
<dbReference type="HAMAP" id="MF_01216">
    <property type="entry name" value="Azoreductase_type1"/>
    <property type="match status" value="1"/>
</dbReference>
<feature type="domain" description="Flavodoxin-like fold" evidence="7">
    <location>
        <begin position="2"/>
        <end position="200"/>
    </location>
</feature>
<evidence type="ECO:0000256" key="2">
    <source>
        <dbReference type="ARBA" id="ARBA00022643"/>
    </source>
</evidence>
<dbReference type="Proteomes" id="UP000598146">
    <property type="component" value="Unassembled WGS sequence"/>
</dbReference>
<keyword evidence="3 6" id="KW-0560">Oxidoreductase</keyword>
<evidence type="ECO:0000256" key="3">
    <source>
        <dbReference type="ARBA" id="ARBA00023002"/>
    </source>
</evidence>
<dbReference type="AlphaFoldDB" id="A0A931CJ86"/>
<dbReference type="SUPFAM" id="SSF52218">
    <property type="entry name" value="Flavoproteins"/>
    <property type="match status" value="1"/>
</dbReference>
<dbReference type="EMBL" id="JADQTO010000037">
    <property type="protein sequence ID" value="MBG0568358.1"/>
    <property type="molecule type" value="Genomic_DNA"/>
</dbReference>
<comment type="caution">
    <text evidence="8">The sequence shown here is derived from an EMBL/GenBank/DDBJ whole genome shotgun (WGS) entry which is preliminary data.</text>
</comment>
<dbReference type="PANTHER" id="PTHR43741">
    <property type="entry name" value="FMN-DEPENDENT NADH-AZOREDUCTASE 1"/>
    <property type="match status" value="1"/>
</dbReference>
<sequence>MSKLLHISASPRGPKSESLAIAGTFLDTARELDPGLPIEEYDLWDGTLPPFGPDAATAKMAIFAGEEPQGAAADAWAAAIATFHRFDAADRYLFSVPMWNAGVPYILKQFIDVISQPGLIFGFDPESGYRGLLRGKRAAVIYTSAVYGPDRGPAFGADFQAPYFEGWLRWAGVEEIEAIHFRPNLATGDAETGRRLAHERARDVAKQFIA</sequence>
<gene>
    <name evidence="6" type="primary">azoR</name>
    <name evidence="8" type="ORF">I4J89_43730</name>
</gene>
<keyword evidence="4 6" id="KW-0520">NAD</keyword>
<dbReference type="Pfam" id="PF02525">
    <property type="entry name" value="Flavodoxin_2"/>
    <property type="match status" value="1"/>
</dbReference>
<keyword evidence="9" id="KW-1185">Reference proteome</keyword>
<dbReference type="GO" id="GO:0016652">
    <property type="term" value="F:oxidoreductase activity, acting on NAD(P)H as acceptor"/>
    <property type="evidence" value="ECO:0007669"/>
    <property type="project" value="UniProtKB-UniRule"/>
</dbReference>
<evidence type="ECO:0000256" key="6">
    <source>
        <dbReference type="HAMAP-Rule" id="MF_01216"/>
    </source>
</evidence>
<protein>
    <recommendedName>
        <fullName evidence="6">FMN dependent NADH:quinone oxidoreductase</fullName>
        <ecNumber evidence="6">1.6.5.-</ecNumber>
    </recommendedName>
    <alternativeName>
        <fullName evidence="6">Azo-dye reductase</fullName>
    </alternativeName>
    <alternativeName>
        <fullName evidence="6">FMN-dependent NADH-azo compound oxidoreductase</fullName>
    </alternativeName>
    <alternativeName>
        <fullName evidence="6">FMN-dependent NADH-azoreductase</fullName>
        <ecNumber evidence="6">1.7.1.17</ecNumber>
    </alternativeName>
</protein>
<evidence type="ECO:0000313" key="8">
    <source>
        <dbReference type="EMBL" id="MBG0568358.1"/>
    </source>
</evidence>
<comment type="caution">
    <text evidence="6">Lacks conserved residue(s) required for the propagation of feature annotation.</text>
</comment>
<keyword evidence="2 6" id="KW-0288">FMN</keyword>
<feature type="binding site" evidence="6">
    <location>
        <position position="10"/>
    </location>
    <ligand>
        <name>FMN</name>
        <dbReference type="ChEBI" id="CHEBI:58210"/>
    </ligand>
</feature>
<evidence type="ECO:0000256" key="5">
    <source>
        <dbReference type="ARBA" id="ARBA00048542"/>
    </source>
</evidence>
<evidence type="ECO:0000259" key="7">
    <source>
        <dbReference type="Pfam" id="PF02525"/>
    </source>
</evidence>
<dbReference type="RefSeq" id="WP_196420133.1">
    <property type="nucleotide sequence ID" value="NZ_JADQTO010000037.1"/>
</dbReference>
<comment type="similarity">
    <text evidence="6">Belongs to the azoreductase type 1 family.</text>
</comment>
<accession>A0A931CJ86</accession>
<name>A0A931CJ86_9ACTN</name>
<dbReference type="GO" id="GO:0016655">
    <property type="term" value="F:oxidoreductase activity, acting on NAD(P)H, quinone or similar compound as acceptor"/>
    <property type="evidence" value="ECO:0007669"/>
    <property type="project" value="InterPro"/>
</dbReference>
<dbReference type="GO" id="GO:0010181">
    <property type="term" value="F:FMN binding"/>
    <property type="evidence" value="ECO:0007669"/>
    <property type="project" value="UniProtKB-UniRule"/>
</dbReference>
<organism evidence="8 9">
    <name type="scientific">Actinoplanes aureus</name>
    <dbReference type="NCBI Taxonomy" id="2792083"/>
    <lineage>
        <taxon>Bacteria</taxon>
        <taxon>Bacillati</taxon>
        <taxon>Actinomycetota</taxon>
        <taxon>Actinomycetes</taxon>
        <taxon>Micromonosporales</taxon>
        <taxon>Micromonosporaceae</taxon>
        <taxon>Actinoplanes</taxon>
    </lineage>
</organism>
<comment type="catalytic activity">
    <reaction evidence="5">
        <text>N,N-dimethyl-1,4-phenylenediamine + anthranilate + 2 NAD(+) = 2-(4-dimethylaminophenyl)diazenylbenzoate + 2 NADH + 2 H(+)</text>
        <dbReference type="Rhea" id="RHEA:55872"/>
        <dbReference type="ChEBI" id="CHEBI:15378"/>
        <dbReference type="ChEBI" id="CHEBI:15783"/>
        <dbReference type="ChEBI" id="CHEBI:16567"/>
        <dbReference type="ChEBI" id="CHEBI:57540"/>
        <dbReference type="ChEBI" id="CHEBI:57945"/>
        <dbReference type="ChEBI" id="CHEBI:71579"/>
        <dbReference type="EC" id="1.7.1.17"/>
    </reaction>
    <physiologicalReaction direction="right-to-left" evidence="5">
        <dbReference type="Rhea" id="RHEA:55874"/>
    </physiologicalReaction>
</comment>
<evidence type="ECO:0000256" key="1">
    <source>
        <dbReference type="ARBA" id="ARBA00022630"/>
    </source>
</evidence>
<dbReference type="InterPro" id="IPR050104">
    <property type="entry name" value="FMN-dep_NADH:Q_OxRdtase_AzoR1"/>
</dbReference>
<dbReference type="InterPro" id="IPR003680">
    <property type="entry name" value="Flavodoxin_fold"/>
</dbReference>
<dbReference type="InterPro" id="IPR023048">
    <property type="entry name" value="NADH:quinone_OxRdtase_FMN_depd"/>
</dbReference>
<dbReference type="GO" id="GO:0009055">
    <property type="term" value="F:electron transfer activity"/>
    <property type="evidence" value="ECO:0007669"/>
    <property type="project" value="UniProtKB-UniRule"/>
</dbReference>
<comment type="cofactor">
    <cofactor evidence="6">
        <name>FMN</name>
        <dbReference type="ChEBI" id="CHEBI:58210"/>
    </cofactor>
    <text evidence="6">Binds 1 FMN per subunit.</text>
</comment>
<evidence type="ECO:0000256" key="4">
    <source>
        <dbReference type="ARBA" id="ARBA00023027"/>
    </source>
</evidence>
<dbReference type="EC" id="1.6.5.-" evidence="6"/>
<reference evidence="8" key="1">
    <citation type="submission" date="2020-11" db="EMBL/GenBank/DDBJ databases">
        <title>Isolation and identification of active actinomycetes.</title>
        <authorList>
            <person name="Sun X."/>
        </authorList>
    </citation>
    <scope>NUCLEOTIDE SEQUENCE</scope>
    <source>
        <strain evidence="8">NEAU-A11</strain>
    </source>
</reference>
<dbReference type="Gene3D" id="3.40.50.360">
    <property type="match status" value="1"/>
</dbReference>
<comment type="catalytic activity">
    <reaction evidence="6">
        <text>2 a quinone + NADH + H(+) = 2 a 1,4-benzosemiquinone + NAD(+)</text>
        <dbReference type="Rhea" id="RHEA:65952"/>
        <dbReference type="ChEBI" id="CHEBI:15378"/>
        <dbReference type="ChEBI" id="CHEBI:57540"/>
        <dbReference type="ChEBI" id="CHEBI:57945"/>
        <dbReference type="ChEBI" id="CHEBI:132124"/>
        <dbReference type="ChEBI" id="CHEBI:134225"/>
    </reaction>
</comment>
<feature type="binding site" evidence="6">
    <location>
        <begin position="16"/>
        <end position="18"/>
    </location>
    <ligand>
        <name>FMN</name>
        <dbReference type="ChEBI" id="CHEBI:58210"/>
    </ligand>
</feature>
<dbReference type="EC" id="1.7.1.17" evidence="6"/>
<proteinExistence type="inferred from homology"/>
<comment type="function">
    <text evidence="6">Quinone reductase that provides resistance to thiol-specific stress caused by electrophilic quinones.</text>
</comment>